<evidence type="ECO:0000313" key="3">
    <source>
        <dbReference type="Proteomes" id="UP001595556"/>
    </source>
</evidence>
<reference evidence="3" key="1">
    <citation type="journal article" date="2019" name="Int. J. Syst. Evol. Microbiol.">
        <title>The Global Catalogue of Microorganisms (GCM) 10K type strain sequencing project: providing services to taxonomists for standard genome sequencing and annotation.</title>
        <authorList>
            <consortium name="The Broad Institute Genomics Platform"/>
            <consortium name="The Broad Institute Genome Sequencing Center for Infectious Disease"/>
            <person name="Wu L."/>
            <person name="Ma J."/>
        </authorList>
    </citation>
    <scope>NUCLEOTIDE SEQUENCE [LARGE SCALE GENOMIC DNA]</scope>
    <source>
        <strain evidence="3">KCTC 52168</strain>
    </source>
</reference>
<protein>
    <recommendedName>
        <fullName evidence="4">Lipoprotein</fullName>
    </recommendedName>
</protein>
<dbReference type="EMBL" id="JBHRTI010000007">
    <property type="protein sequence ID" value="MFC3148379.1"/>
    <property type="molecule type" value="Genomic_DNA"/>
</dbReference>
<dbReference type="Proteomes" id="UP001595556">
    <property type="component" value="Unassembled WGS sequence"/>
</dbReference>
<feature type="chain" id="PRO_5045337146" description="Lipoprotein" evidence="1">
    <location>
        <begin position="26"/>
        <end position="124"/>
    </location>
</feature>
<gene>
    <name evidence="2" type="ORF">ACFOEN_12180</name>
</gene>
<feature type="signal peptide" evidence="1">
    <location>
        <begin position="1"/>
        <end position="25"/>
    </location>
</feature>
<organism evidence="2 3">
    <name type="scientific">Piscinibacterium candidicorallinum</name>
    <dbReference type="NCBI Taxonomy" id="1793872"/>
    <lineage>
        <taxon>Bacteria</taxon>
        <taxon>Pseudomonadati</taxon>
        <taxon>Pseudomonadota</taxon>
        <taxon>Betaproteobacteria</taxon>
        <taxon>Burkholderiales</taxon>
        <taxon>Piscinibacterium</taxon>
    </lineage>
</organism>
<accession>A0ABV7H386</accession>
<dbReference type="PROSITE" id="PS51257">
    <property type="entry name" value="PROKAR_LIPOPROTEIN"/>
    <property type="match status" value="1"/>
</dbReference>
<keyword evidence="3" id="KW-1185">Reference proteome</keyword>
<comment type="caution">
    <text evidence="2">The sequence shown here is derived from an EMBL/GenBank/DDBJ whole genome shotgun (WGS) entry which is preliminary data.</text>
</comment>
<dbReference type="RefSeq" id="WP_377304304.1">
    <property type="nucleotide sequence ID" value="NZ_CP180191.1"/>
</dbReference>
<sequence>MHLRAVPAVVGLLLAAGCASTPASPARLVGPLEGACMAEVTTFAQDALKRKVSLTSTDFSTASEVVLNKVAPRDAQGRLLDGAIRGAPVTETLRLSRAGNQCSITHVESGRSRELRDCRCMNTP</sequence>
<keyword evidence="1" id="KW-0732">Signal</keyword>
<evidence type="ECO:0000313" key="2">
    <source>
        <dbReference type="EMBL" id="MFC3148379.1"/>
    </source>
</evidence>
<evidence type="ECO:0000256" key="1">
    <source>
        <dbReference type="SAM" id="SignalP"/>
    </source>
</evidence>
<evidence type="ECO:0008006" key="4">
    <source>
        <dbReference type="Google" id="ProtNLM"/>
    </source>
</evidence>
<proteinExistence type="predicted"/>
<name>A0ABV7H386_9BURK</name>